<name>A0A7J0GY39_9ERIC</name>
<feature type="compositionally biased region" description="Low complexity" evidence="1">
    <location>
        <begin position="53"/>
        <end position="64"/>
    </location>
</feature>
<accession>A0A7J0GY39</accession>
<proteinExistence type="predicted"/>
<comment type="caution">
    <text evidence="2">The sequence shown here is derived from an EMBL/GenBank/DDBJ whole genome shotgun (WGS) entry which is preliminary data.</text>
</comment>
<organism evidence="2 3">
    <name type="scientific">Actinidia rufa</name>
    <dbReference type="NCBI Taxonomy" id="165716"/>
    <lineage>
        <taxon>Eukaryota</taxon>
        <taxon>Viridiplantae</taxon>
        <taxon>Streptophyta</taxon>
        <taxon>Embryophyta</taxon>
        <taxon>Tracheophyta</taxon>
        <taxon>Spermatophyta</taxon>
        <taxon>Magnoliopsida</taxon>
        <taxon>eudicotyledons</taxon>
        <taxon>Gunneridae</taxon>
        <taxon>Pentapetalae</taxon>
        <taxon>asterids</taxon>
        <taxon>Ericales</taxon>
        <taxon>Actinidiaceae</taxon>
        <taxon>Actinidia</taxon>
    </lineage>
</organism>
<feature type="region of interest" description="Disordered" evidence="1">
    <location>
        <begin position="1"/>
        <end position="36"/>
    </location>
</feature>
<protein>
    <submittedName>
        <fullName evidence="2">Uncharacterized protein</fullName>
    </submittedName>
</protein>
<feature type="region of interest" description="Disordered" evidence="1">
    <location>
        <begin position="53"/>
        <end position="73"/>
    </location>
</feature>
<evidence type="ECO:0000256" key="1">
    <source>
        <dbReference type="SAM" id="MobiDB-lite"/>
    </source>
</evidence>
<dbReference type="AlphaFoldDB" id="A0A7J0GY39"/>
<evidence type="ECO:0000313" key="3">
    <source>
        <dbReference type="Proteomes" id="UP000585474"/>
    </source>
</evidence>
<dbReference type="Proteomes" id="UP000585474">
    <property type="component" value="Unassembled WGS sequence"/>
</dbReference>
<reference evidence="2 3" key="1">
    <citation type="submission" date="2019-07" db="EMBL/GenBank/DDBJ databases">
        <title>De Novo Assembly of kiwifruit Actinidia rufa.</title>
        <authorList>
            <person name="Sugita-Konishi S."/>
            <person name="Sato K."/>
            <person name="Mori E."/>
            <person name="Abe Y."/>
            <person name="Kisaki G."/>
            <person name="Hamano K."/>
            <person name="Suezawa K."/>
            <person name="Otani M."/>
            <person name="Fukuda T."/>
            <person name="Manabe T."/>
            <person name="Gomi K."/>
            <person name="Tabuchi M."/>
            <person name="Akimitsu K."/>
            <person name="Kataoka I."/>
        </authorList>
    </citation>
    <scope>NUCLEOTIDE SEQUENCE [LARGE SCALE GENOMIC DNA]</scope>
    <source>
        <strain evidence="3">cv. Fuchu</strain>
    </source>
</reference>
<sequence>MASSSGDNGDTVPMGRANPVAGDECESHHSRDEHPLAMLKRIDLLKPTKMVKSSQAAIPKSSKSAPPPKCSKATISTASKVTTPGRAPLPIWVNVLGLNVSLIETPVVAKKLLEGVIQPFDQEEIGKLDLNQTISKLLFGIGQVVVLASSLAECGRELRDGQAIEELKKAKKDCESFVAKLEKEIANL</sequence>
<feature type="compositionally biased region" description="Basic and acidic residues" evidence="1">
    <location>
        <begin position="25"/>
        <end position="36"/>
    </location>
</feature>
<keyword evidence="3" id="KW-1185">Reference proteome</keyword>
<evidence type="ECO:0000313" key="2">
    <source>
        <dbReference type="EMBL" id="GFZ15716.1"/>
    </source>
</evidence>
<gene>
    <name evidence="2" type="ORF">Acr_25g0001250</name>
</gene>
<dbReference type="EMBL" id="BJWL01000025">
    <property type="protein sequence ID" value="GFZ15716.1"/>
    <property type="molecule type" value="Genomic_DNA"/>
</dbReference>